<feature type="compositionally biased region" description="Low complexity" evidence="1">
    <location>
        <begin position="44"/>
        <end position="62"/>
    </location>
</feature>
<comment type="caution">
    <text evidence="2">The sequence shown here is derived from an EMBL/GenBank/DDBJ whole genome shotgun (WGS) entry which is preliminary data.</text>
</comment>
<evidence type="ECO:0000313" key="3">
    <source>
        <dbReference type="Proteomes" id="UP001150924"/>
    </source>
</evidence>
<dbReference type="PROSITE" id="PS51257">
    <property type="entry name" value="PROKAR_LIPOPROTEIN"/>
    <property type="match status" value="1"/>
</dbReference>
<protein>
    <recommendedName>
        <fullName evidence="4">Lipoprotein</fullName>
    </recommendedName>
</protein>
<sequence length="237" mass="24542">MAPQVRRLGIIALAFGTACTDDPLVSMPASDGESASDGQTSFDPLPTSSTTLEPTTTEPGTTRGVSTDLTSASTTSVQPVCGDDIAEGAEECDFGKANAEDAGCTIECKLATCGDGLVWEGVEQFDMGAGNSDEYGGCRPDTCHWAARCGDGVVDPAHELCDRGDQNGSGISDDEFAPCDLHHGYYGRLLFITTQAYDGELGGVSGADLSVTPPPPRPASRTRTPIERGSAMTSSHP</sequence>
<reference evidence="2" key="1">
    <citation type="submission" date="2022-11" db="EMBL/GenBank/DDBJ databases">
        <title>Minimal conservation of predation-associated metabolite biosynthetic gene clusters underscores biosynthetic potential of Myxococcota including descriptions for ten novel species: Archangium lansinium sp. nov., Myxococcus landrumus sp. nov., Nannocystis bai.</title>
        <authorList>
            <person name="Ahearne A."/>
            <person name="Stevens C."/>
            <person name="Phillips K."/>
        </authorList>
    </citation>
    <scope>NUCLEOTIDE SEQUENCE</scope>
    <source>
        <strain evidence="2">Na p29</strain>
    </source>
</reference>
<keyword evidence="3" id="KW-1185">Reference proteome</keyword>
<accession>A0A9X3EXK4</accession>
<proteinExistence type="predicted"/>
<feature type="region of interest" description="Disordered" evidence="1">
    <location>
        <begin position="23"/>
        <end position="79"/>
    </location>
</feature>
<dbReference type="AlphaFoldDB" id="A0A9X3EXK4"/>
<dbReference type="EMBL" id="JAPNKE010000002">
    <property type="protein sequence ID" value="MCY1011424.1"/>
    <property type="molecule type" value="Genomic_DNA"/>
</dbReference>
<feature type="region of interest" description="Disordered" evidence="1">
    <location>
        <begin position="207"/>
        <end position="237"/>
    </location>
</feature>
<dbReference type="RefSeq" id="WP_267774694.1">
    <property type="nucleotide sequence ID" value="NZ_JAPNKE010000002.1"/>
</dbReference>
<feature type="compositionally biased region" description="Polar residues" evidence="1">
    <location>
        <begin position="63"/>
        <end position="78"/>
    </location>
</feature>
<evidence type="ECO:0000313" key="2">
    <source>
        <dbReference type="EMBL" id="MCY1011424.1"/>
    </source>
</evidence>
<gene>
    <name evidence="2" type="ORF">OV079_38870</name>
</gene>
<name>A0A9X3EXK4_9BACT</name>
<evidence type="ECO:0000256" key="1">
    <source>
        <dbReference type="SAM" id="MobiDB-lite"/>
    </source>
</evidence>
<evidence type="ECO:0008006" key="4">
    <source>
        <dbReference type="Google" id="ProtNLM"/>
    </source>
</evidence>
<dbReference type="Proteomes" id="UP001150924">
    <property type="component" value="Unassembled WGS sequence"/>
</dbReference>
<organism evidence="2 3">
    <name type="scientific">Nannocystis pusilla</name>
    <dbReference type="NCBI Taxonomy" id="889268"/>
    <lineage>
        <taxon>Bacteria</taxon>
        <taxon>Pseudomonadati</taxon>
        <taxon>Myxococcota</taxon>
        <taxon>Polyangia</taxon>
        <taxon>Nannocystales</taxon>
        <taxon>Nannocystaceae</taxon>
        <taxon>Nannocystis</taxon>
    </lineage>
</organism>